<evidence type="ECO:0000313" key="2">
    <source>
        <dbReference type="Proteomes" id="UP000236291"/>
    </source>
</evidence>
<protein>
    <submittedName>
        <fullName evidence="1">Uncharacterized protein</fullName>
    </submittedName>
</protein>
<accession>A0A2K3N0V4</accession>
<proteinExistence type="predicted"/>
<name>A0A2K3N0V4_TRIPR</name>
<reference evidence="1 2" key="2">
    <citation type="journal article" date="2017" name="Front. Plant Sci.">
        <title>Gene Classification and Mining of Molecular Markers Useful in Red Clover (Trifolium pratense) Breeding.</title>
        <authorList>
            <person name="Istvanek J."/>
            <person name="Dluhosova J."/>
            <person name="Dluhos P."/>
            <person name="Patkova L."/>
            <person name="Nedelnik J."/>
            <person name="Repkova J."/>
        </authorList>
    </citation>
    <scope>NUCLEOTIDE SEQUENCE [LARGE SCALE GENOMIC DNA]</scope>
    <source>
        <strain evidence="2">cv. Tatra</strain>
        <tissue evidence="1">Young leaves</tissue>
    </source>
</reference>
<gene>
    <name evidence="1" type="ORF">L195_g019863</name>
</gene>
<comment type="caution">
    <text evidence="1">The sequence shown here is derived from an EMBL/GenBank/DDBJ whole genome shotgun (WGS) entry which is preliminary data.</text>
</comment>
<evidence type="ECO:0000313" key="1">
    <source>
        <dbReference type="EMBL" id="PNX96652.1"/>
    </source>
</evidence>
<organism evidence="1 2">
    <name type="scientific">Trifolium pratense</name>
    <name type="common">Red clover</name>
    <dbReference type="NCBI Taxonomy" id="57577"/>
    <lineage>
        <taxon>Eukaryota</taxon>
        <taxon>Viridiplantae</taxon>
        <taxon>Streptophyta</taxon>
        <taxon>Embryophyta</taxon>
        <taxon>Tracheophyta</taxon>
        <taxon>Spermatophyta</taxon>
        <taxon>Magnoliopsida</taxon>
        <taxon>eudicotyledons</taxon>
        <taxon>Gunneridae</taxon>
        <taxon>Pentapetalae</taxon>
        <taxon>rosids</taxon>
        <taxon>fabids</taxon>
        <taxon>Fabales</taxon>
        <taxon>Fabaceae</taxon>
        <taxon>Papilionoideae</taxon>
        <taxon>50 kb inversion clade</taxon>
        <taxon>NPAAA clade</taxon>
        <taxon>Hologalegina</taxon>
        <taxon>IRL clade</taxon>
        <taxon>Trifolieae</taxon>
        <taxon>Trifolium</taxon>
    </lineage>
</organism>
<sequence length="144" mass="16221">MIQSEYKQIGKIRYRSMLFITYPIQHPINGLPNPCPICPFVGEWRRSSGCPGGASGPQMNYGNAHVDPEPAPSTLTQLEPSLLPLAPPMALLPPMAQPPKSQAQAQPPFLYYKRWWPILHGYTIKIHRFEQMCTILSILGFVLH</sequence>
<dbReference type="AlphaFoldDB" id="A0A2K3N0V4"/>
<reference evidence="1 2" key="1">
    <citation type="journal article" date="2014" name="Am. J. Bot.">
        <title>Genome assembly and annotation for red clover (Trifolium pratense; Fabaceae).</title>
        <authorList>
            <person name="Istvanek J."/>
            <person name="Jaros M."/>
            <person name="Krenek A."/>
            <person name="Repkova J."/>
        </authorList>
    </citation>
    <scope>NUCLEOTIDE SEQUENCE [LARGE SCALE GENOMIC DNA]</scope>
    <source>
        <strain evidence="2">cv. Tatra</strain>
        <tissue evidence="1">Young leaves</tissue>
    </source>
</reference>
<dbReference type="EMBL" id="ASHM01014718">
    <property type="protein sequence ID" value="PNX96652.1"/>
    <property type="molecule type" value="Genomic_DNA"/>
</dbReference>
<dbReference type="Proteomes" id="UP000236291">
    <property type="component" value="Unassembled WGS sequence"/>
</dbReference>